<dbReference type="GeneID" id="108744330"/>
<dbReference type="Pfam" id="PF05485">
    <property type="entry name" value="THAP"/>
    <property type="match status" value="1"/>
</dbReference>
<gene>
    <name evidence="9 10 11" type="primary">LOC108744330</name>
</gene>
<dbReference type="RefSeq" id="XP_025832074.1">
    <property type="nucleotide sequence ID" value="XM_025976289.1"/>
</dbReference>
<sequence>MVQTCSAQYCKERSKRASGVSFHLFPQDEKIKSQWVRAVCSYNFKPQNHSRLCSKHFSPDDFVISGWSSKKVLKKDAVPKTVEKLPIDENSKRETLVIEHLPIIVGDTVVSTAVNVENQIIDLTKNMKFIIADPDLQPSVKELEKAENDISNQVNLENRILASEKNLNTNETNGRTKNLTAEIEDLVAISVTQENDISNTTTTAINKCKQKNFNFENGNFDYDQSRHCDHSLCKKKKLVSLKELPIISEKCTNKLKEQLMEKKKKIKILQQRNRRLIRRINKLNTFIGKQLKPLTNEIKFGSYEITNMLKQITPTGRVIIEEMMKTKKSKGYSAELKNFALTLNFYSPRSYLYVKKIFPTMLPHPRTLLKWS</sequence>
<keyword evidence="3" id="KW-0862">Zinc</keyword>
<evidence type="ECO:0000256" key="5">
    <source>
        <dbReference type="PROSITE-ProRule" id="PRU00309"/>
    </source>
</evidence>
<evidence type="ECO:0000256" key="6">
    <source>
        <dbReference type="SAM" id="Coils"/>
    </source>
</evidence>
<dbReference type="OrthoDB" id="7312725at2759"/>
<proteinExistence type="predicted"/>
<dbReference type="Proteomes" id="UP000192223">
    <property type="component" value="Unplaced"/>
</dbReference>
<dbReference type="GO" id="GO:0008270">
    <property type="term" value="F:zinc ion binding"/>
    <property type="evidence" value="ECO:0007669"/>
    <property type="project" value="UniProtKB-KW"/>
</dbReference>
<evidence type="ECO:0000256" key="3">
    <source>
        <dbReference type="ARBA" id="ARBA00022833"/>
    </source>
</evidence>
<dbReference type="InterPro" id="IPR021896">
    <property type="entry name" value="THAP9-like_HTH"/>
</dbReference>
<dbReference type="Gene3D" id="6.20.210.20">
    <property type="entry name" value="THAP domain"/>
    <property type="match status" value="1"/>
</dbReference>
<evidence type="ECO:0000313" key="8">
    <source>
        <dbReference type="Proteomes" id="UP000192223"/>
    </source>
</evidence>
<dbReference type="RefSeq" id="XP_025832076.1">
    <property type="nucleotide sequence ID" value="XM_025976291.1"/>
</dbReference>
<name>A0A7F5R7Z0_AGRPL</name>
<evidence type="ECO:0000313" key="11">
    <source>
        <dbReference type="RefSeq" id="XP_025832076.1"/>
    </source>
</evidence>
<accession>A0A7F5R7Z0</accession>
<evidence type="ECO:0000256" key="4">
    <source>
        <dbReference type="ARBA" id="ARBA00023125"/>
    </source>
</evidence>
<keyword evidence="4 5" id="KW-0238">DNA-binding</keyword>
<dbReference type="Pfam" id="PF12017">
    <property type="entry name" value="Tnp_P_element"/>
    <property type="match status" value="1"/>
</dbReference>
<dbReference type="SMART" id="SM00692">
    <property type="entry name" value="DM3"/>
    <property type="match status" value="1"/>
</dbReference>
<keyword evidence="6" id="KW-0175">Coiled coil</keyword>
<dbReference type="InterPro" id="IPR006612">
    <property type="entry name" value="THAP_Znf"/>
</dbReference>
<protein>
    <submittedName>
        <fullName evidence="9">Uncharacterized protein LOC108744330 isoform X1</fullName>
    </submittedName>
    <submittedName>
        <fullName evidence="10">Uncharacterized protein LOC108744330 isoform X2</fullName>
    </submittedName>
    <submittedName>
        <fullName evidence="11">Uncharacterized protein LOC108744330 isoform X3</fullName>
    </submittedName>
</protein>
<dbReference type="GO" id="GO:0003700">
    <property type="term" value="F:DNA-binding transcription factor activity"/>
    <property type="evidence" value="ECO:0007669"/>
    <property type="project" value="TreeGrafter"/>
</dbReference>
<dbReference type="GO" id="GO:0006357">
    <property type="term" value="P:regulation of transcription by RNA polymerase II"/>
    <property type="evidence" value="ECO:0007669"/>
    <property type="project" value="TreeGrafter"/>
</dbReference>
<evidence type="ECO:0000313" key="9">
    <source>
        <dbReference type="RefSeq" id="XP_025832074.1"/>
    </source>
</evidence>
<keyword evidence="8" id="KW-1185">Reference proteome</keyword>
<evidence type="ECO:0000313" key="10">
    <source>
        <dbReference type="RefSeq" id="XP_025832075.1"/>
    </source>
</evidence>
<dbReference type="PANTHER" id="PTHR46600:SF7">
    <property type="entry name" value="SI:DKEY-228B2.6-RELATED"/>
    <property type="match status" value="1"/>
</dbReference>
<keyword evidence="1" id="KW-0479">Metal-binding</keyword>
<evidence type="ECO:0000256" key="2">
    <source>
        <dbReference type="ARBA" id="ARBA00022771"/>
    </source>
</evidence>
<dbReference type="SMART" id="SM00980">
    <property type="entry name" value="THAP"/>
    <property type="match status" value="1"/>
</dbReference>
<keyword evidence="2 5" id="KW-0863">Zinc-finger</keyword>
<evidence type="ECO:0000259" key="7">
    <source>
        <dbReference type="PROSITE" id="PS50950"/>
    </source>
</evidence>
<feature type="coiled-coil region" evidence="6">
    <location>
        <begin position="252"/>
        <end position="279"/>
    </location>
</feature>
<evidence type="ECO:0000256" key="1">
    <source>
        <dbReference type="ARBA" id="ARBA00022723"/>
    </source>
</evidence>
<dbReference type="PANTHER" id="PTHR46600">
    <property type="entry name" value="THAP DOMAIN-CONTAINING"/>
    <property type="match status" value="1"/>
</dbReference>
<dbReference type="GO" id="GO:0000978">
    <property type="term" value="F:RNA polymerase II cis-regulatory region sequence-specific DNA binding"/>
    <property type="evidence" value="ECO:0007669"/>
    <property type="project" value="TreeGrafter"/>
</dbReference>
<dbReference type="InterPro" id="IPR038441">
    <property type="entry name" value="THAP_Znf_sf"/>
</dbReference>
<dbReference type="SUPFAM" id="SSF57716">
    <property type="entry name" value="Glucocorticoid receptor-like (DNA-binding domain)"/>
    <property type="match status" value="1"/>
</dbReference>
<dbReference type="PROSITE" id="PS50950">
    <property type="entry name" value="ZF_THAP"/>
    <property type="match status" value="1"/>
</dbReference>
<dbReference type="KEGG" id="apln:108744330"/>
<dbReference type="InterPro" id="IPR026516">
    <property type="entry name" value="THAP1/10"/>
</dbReference>
<dbReference type="RefSeq" id="XP_025832075.1">
    <property type="nucleotide sequence ID" value="XM_025976290.1"/>
</dbReference>
<dbReference type="AlphaFoldDB" id="A0A7F5R7Z0"/>
<reference evidence="9 10" key="1">
    <citation type="submission" date="2025-04" db="UniProtKB">
        <authorList>
            <consortium name="RefSeq"/>
        </authorList>
    </citation>
    <scope>IDENTIFICATION</scope>
    <source>
        <tissue evidence="9 10">Entire body</tissue>
    </source>
</reference>
<dbReference type="GO" id="GO:0005634">
    <property type="term" value="C:nucleus"/>
    <property type="evidence" value="ECO:0007669"/>
    <property type="project" value="TreeGrafter"/>
</dbReference>
<feature type="domain" description="THAP-type" evidence="7">
    <location>
        <begin position="1"/>
        <end position="82"/>
    </location>
</feature>
<organism evidence="8 9">
    <name type="scientific">Agrilus planipennis</name>
    <name type="common">Emerald ash borer</name>
    <name type="synonym">Agrilus marcopoli</name>
    <dbReference type="NCBI Taxonomy" id="224129"/>
    <lineage>
        <taxon>Eukaryota</taxon>
        <taxon>Metazoa</taxon>
        <taxon>Ecdysozoa</taxon>
        <taxon>Arthropoda</taxon>
        <taxon>Hexapoda</taxon>
        <taxon>Insecta</taxon>
        <taxon>Pterygota</taxon>
        <taxon>Neoptera</taxon>
        <taxon>Endopterygota</taxon>
        <taxon>Coleoptera</taxon>
        <taxon>Polyphaga</taxon>
        <taxon>Elateriformia</taxon>
        <taxon>Buprestoidea</taxon>
        <taxon>Buprestidae</taxon>
        <taxon>Agrilinae</taxon>
        <taxon>Agrilus</taxon>
    </lineage>
</organism>